<organism evidence="1 2">
    <name type="scientific">Aerophobetes bacterium</name>
    <dbReference type="NCBI Taxonomy" id="2030807"/>
    <lineage>
        <taxon>Bacteria</taxon>
        <taxon>Candidatus Aerophobota</taxon>
    </lineage>
</organism>
<reference evidence="1 2" key="1">
    <citation type="submission" date="2018-06" db="EMBL/GenBank/DDBJ databases">
        <title>Extensive metabolic versatility and redundancy in microbially diverse, dynamic hydrothermal sediments.</title>
        <authorList>
            <person name="Dombrowski N."/>
            <person name="Teske A."/>
            <person name="Baker B.J."/>
        </authorList>
    </citation>
    <scope>NUCLEOTIDE SEQUENCE [LARGE SCALE GENOMIC DNA]</scope>
    <source>
        <strain evidence="1">B3_G15</strain>
    </source>
</reference>
<dbReference type="EMBL" id="QMQA01000016">
    <property type="protein sequence ID" value="RLE15126.1"/>
    <property type="molecule type" value="Genomic_DNA"/>
</dbReference>
<comment type="caution">
    <text evidence="1">The sequence shown here is derived from an EMBL/GenBank/DDBJ whole genome shotgun (WGS) entry which is preliminary data.</text>
</comment>
<dbReference type="Proteomes" id="UP000280417">
    <property type="component" value="Unassembled WGS sequence"/>
</dbReference>
<protein>
    <recommendedName>
        <fullName evidence="3">IS110 family transposase</fullName>
    </recommendedName>
</protein>
<sequence length="61" mass="6892">MASVACIKHNRELRSLYLKKISQGKEAKQALVCVGKKLACIMYSMLKNGTSYDPQRVFIQT</sequence>
<dbReference type="AlphaFoldDB" id="A0A662DMM9"/>
<accession>A0A662DMM9</accession>
<gene>
    <name evidence="1" type="ORF">DRJ04_01065</name>
</gene>
<evidence type="ECO:0008006" key="3">
    <source>
        <dbReference type="Google" id="ProtNLM"/>
    </source>
</evidence>
<evidence type="ECO:0000313" key="2">
    <source>
        <dbReference type="Proteomes" id="UP000280417"/>
    </source>
</evidence>
<evidence type="ECO:0000313" key="1">
    <source>
        <dbReference type="EMBL" id="RLE15126.1"/>
    </source>
</evidence>
<name>A0A662DMM9_UNCAE</name>
<proteinExistence type="predicted"/>